<dbReference type="Pfam" id="PF18856">
    <property type="entry name" value="baeRF_family12"/>
    <property type="match status" value="1"/>
</dbReference>
<name>A0ABT2IA98_9SPHN</name>
<evidence type="ECO:0000313" key="1">
    <source>
        <dbReference type="EMBL" id="MCT2401488.1"/>
    </source>
</evidence>
<keyword evidence="2" id="KW-1185">Reference proteome</keyword>
<evidence type="ECO:0000313" key="2">
    <source>
        <dbReference type="Proteomes" id="UP001165583"/>
    </source>
</evidence>
<sequence>MKIENGTLVMVLDGAKSLVFRNDGDSKYPVLTTIRHEETANASSGEIGSDAAGRVQMGMGTRGSSYGETDWHEHAEETFARDAAALLESFAAGAPGAGVVVIAAPRALGELRKHYGRETSARLIGEIGKDMAHHMTDDIVDVIAAHKS</sequence>
<organism evidence="1 2">
    <name type="scientific">Novosphingobium mangrovi</name>
    <name type="common">ex Huang et al. 2023</name>
    <dbReference type="NCBI Taxonomy" id="2976432"/>
    <lineage>
        <taxon>Bacteria</taxon>
        <taxon>Pseudomonadati</taxon>
        <taxon>Pseudomonadota</taxon>
        <taxon>Alphaproteobacteria</taxon>
        <taxon>Sphingomonadales</taxon>
        <taxon>Sphingomonadaceae</taxon>
        <taxon>Novosphingobium</taxon>
    </lineage>
</organism>
<protein>
    <submittedName>
        <fullName evidence="1">Host attachment family protein</fullName>
    </submittedName>
</protein>
<dbReference type="RefSeq" id="WP_260047512.1">
    <property type="nucleotide sequence ID" value="NZ_JANZXA010000014.1"/>
</dbReference>
<reference evidence="1" key="1">
    <citation type="submission" date="2022-09" db="EMBL/GenBank/DDBJ databases">
        <title>Novosphingobium sp. Nov., a polycyclic aromatic hydrocarbon-degrading bacterium isolated form mangrove sediments in HongKong.</title>
        <authorList>
            <person name="Hu Z."/>
        </authorList>
    </citation>
    <scope>NUCLEOTIDE SEQUENCE</scope>
    <source>
        <strain evidence="1">HK4-1</strain>
    </source>
</reference>
<gene>
    <name evidence="1" type="ORF">NZK81_18200</name>
</gene>
<accession>A0ABT2IA98</accession>
<dbReference type="InterPro" id="IPR041374">
    <property type="entry name" value="BaeRF_family12"/>
</dbReference>
<dbReference type="Proteomes" id="UP001165583">
    <property type="component" value="Unassembled WGS sequence"/>
</dbReference>
<comment type="caution">
    <text evidence="1">The sequence shown here is derived from an EMBL/GenBank/DDBJ whole genome shotgun (WGS) entry which is preliminary data.</text>
</comment>
<proteinExistence type="predicted"/>
<dbReference type="EMBL" id="JANZXA010000014">
    <property type="protein sequence ID" value="MCT2401488.1"/>
    <property type="molecule type" value="Genomic_DNA"/>
</dbReference>